<dbReference type="PANTHER" id="PTHR30472">
    <property type="entry name" value="FERRIC ENTEROBACTIN TRANSPORT SYSTEM PERMEASE PROTEIN"/>
    <property type="match status" value="1"/>
</dbReference>
<feature type="transmembrane region" description="Helical" evidence="8">
    <location>
        <begin position="70"/>
        <end position="92"/>
    </location>
</feature>
<feature type="transmembrane region" description="Helical" evidence="8">
    <location>
        <begin position="133"/>
        <end position="153"/>
    </location>
</feature>
<keyword evidence="5 8" id="KW-0812">Transmembrane</keyword>
<evidence type="ECO:0000256" key="5">
    <source>
        <dbReference type="ARBA" id="ARBA00022692"/>
    </source>
</evidence>
<dbReference type="Gene3D" id="1.10.3470.10">
    <property type="entry name" value="ABC transporter involved in vitamin B12 uptake, BtuC"/>
    <property type="match status" value="1"/>
</dbReference>
<reference evidence="9" key="1">
    <citation type="journal article" date="2014" name="Int. J. Syst. Evol. Microbiol.">
        <title>Complete genome sequence of Corynebacterium casei LMG S-19264T (=DSM 44701T), isolated from a smear-ripened cheese.</title>
        <authorList>
            <consortium name="US DOE Joint Genome Institute (JGI-PGF)"/>
            <person name="Walter F."/>
            <person name="Albersmeier A."/>
            <person name="Kalinowski J."/>
            <person name="Ruckert C."/>
        </authorList>
    </citation>
    <scope>NUCLEOTIDE SEQUENCE</scope>
    <source>
        <strain evidence="9">CCM 7684</strain>
    </source>
</reference>
<dbReference type="PROSITE" id="PS51318">
    <property type="entry name" value="TAT"/>
    <property type="match status" value="1"/>
</dbReference>
<evidence type="ECO:0000256" key="7">
    <source>
        <dbReference type="ARBA" id="ARBA00023136"/>
    </source>
</evidence>
<dbReference type="InterPro" id="IPR000522">
    <property type="entry name" value="ABC_transptr_permease_BtuC"/>
</dbReference>
<accession>A0A8J2YLZ0</accession>
<protein>
    <submittedName>
        <fullName evidence="9">Iron-siderophore ABC transporter permease</fullName>
    </submittedName>
</protein>
<proteinExistence type="inferred from homology"/>
<evidence type="ECO:0000256" key="2">
    <source>
        <dbReference type="ARBA" id="ARBA00007935"/>
    </source>
</evidence>
<comment type="caution">
    <text evidence="9">The sequence shown here is derived from an EMBL/GenBank/DDBJ whole genome shotgun (WGS) entry which is preliminary data.</text>
</comment>
<feature type="transmembrane region" description="Helical" evidence="8">
    <location>
        <begin position="207"/>
        <end position="225"/>
    </location>
</feature>
<dbReference type="GO" id="GO:0005886">
    <property type="term" value="C:plasma membrane"/>
    <property type="evidence" value="ECO:0007669"/>
    <property type="project" value="UniProtKB-SubCell"/>
</dbReference>
<dbReference type="PANTHER" id="PTHR30472:SF25">
    <property type="entry name" value="ABC TRANSPORTER PERMEASE PROTEIN MJ0876-RELATED"/>
    <property type="match status" value="1"/>
</dbReference>
<keyword evidence="4" id="KW-1003">Cell membrane</keyword>
<evidence type="ECO:0000256" key="4">
    <source>
        <dbReference type="ARBA" id="ARBA00022475"/>
    </source>
</evidence>
<dbReference type="Proteomes" id="UP000602745">
    <property type="component" value="Unassembled WGS sequence"/>
</dbReference>
<organism evidence="9 10">
    <name type="scientific">Agaricicola taiwanensis</name>
    <dbReference type="NCBI Taxonomy" id="591372"/>
    <lineage>
        <taxon>Bacteria</taxon>
        <taxon>Pseudomonadati</taxon>
        <taxon>Pseudomonadota</taxon>
        <taxon>Alphaproteobacteria</taxon>
        <taxon>Rhodobacterales</taxon>
        <taxon>Paracoccaceae</taxon>
        <taxon>Agaricicola</taxon>
    </lineage>
</organism>
<evidence type="ECO:0000313" key="9">
    <source>
        <dbReference type="EMBL" id="GGE53986.1"/>
    </source>
</evidence>
<feature type="transmembrane region" description="Helical" evidence="8">
    <location>
        <begin position="104"/>
        <end position="127"/>
    </location>
</feature>
<dbReference type="EMBL" id="BMCP01000007">
    <property type="protein sequence ID" value="GGE53986.1"/>
    <property type="molecule type" value="Genomic_DNA"/>
</dbReference>
<dbReference type="InterPro" id="IPR037294">
    <property type="entry name" value="ABC_BtuC-like"/>
</dbReference>
<feature type="transmembrane region" description="Helical" evidence="8">
    <location>
        <begin position="321"/>
        <end position="343"/>
    </location>
</feature>
<feature type="transmembrane region" description="Helical" evidence="8">
    <location>
        <begin position="259"/>
        <end position="288"/>
    </location>
</feature>
<keyword evidence="10" id="KW-1185">Reference proteome</keyword>
<dbReference type="GO" id="GO:0033214">
    <property type="term" value="P:siderophore-iron import into cell"/>
    <property type="evidence" value="ECO:0007669"/>
    <property type="project" value="TreeGrafter"/>
</dbReference>
<dbReference type="GO" id="GO:0022857">
    <property type="term" value="F:transmembrane transporter activity"/>
    <property type="evidence" value="ECO:0007669"/>
    <property type="project" value="InterPro"/>
</dbReference>
<evidence type="ECO:0000256" key="1">
    <source>
        <dbReference type="ARBA" id="ARBA00004651"/>
    </source>
</evidence>
<dbReference type="SUPFAM" id="SSF81345">
    <property type="entry name" value="ABC transporter involved in vitamin B12 uptake, BtuC"/>
    <property type="match status" value="1"/>
</dbReference>
<dbReference type="CDD" id="cd06550">
    <property type="entry name" value="TM_ABC_iron-siderophores_like"/>
    <property type="match status" value="1"/>
</dbReference>
<keyword evidence="3" id="KW-0813">Transport</keyword>
<dbReference type="RefSeq" id="WP_188411013.1">
    <property type="nucleotide sequence ID" value="NZ_BMCP01000007.1"/>
</dbReference>
<dbReference type="FunFam" id="1.10.3470.10:FF:000001">
    <property type="entry name" value="Vitamin B12 ABC transporter permease BtuC"/>
    <property type="match status" value="1"/>
</dbReference>
<dbReference type="InterPro" id="IPR006311">
    <property type="entry name" value="TAT_signal"/>
</dbReference>
<dbReference type="Pfam" id="PF01032">
    <property type="entry name" value="FecCD"/>
    <property type="match status" value="1"/>
</dbReference>
<name>A0A8J2YLZ0_9RHOB</name>
<evidence type="ECO:0000313" key="10">
    <source>
        <dbReference type="Proteomes" id="UP000602745"/>
    </source>
</evidence>
<keyword evidence="6 8" id="KW-1133">Transmembrane helix</keyword>
<comment type="subcellular location">
    <subcellularLocation>
        <location evidence="1">Cell membrane</location>
        <topology evidence="1">Multi-pass membrane protein</topology>
    </subcellularLocation>
</comment>
<gene>
    <name evidence="9" type="ORF">GCM10007276_33870</name>
</gene>
<evidence type="ECO:0000256" key="6">
    <source>
        <dbReference type="ARBA" id="ARBA00022989"/>
    </source>
</evidence>
<sequence>MTTAEQAIEAHTALIRRRFLLTLALAALALVALFCDLITGPSSLTALDTLRGLVDPSSLTRTQSVIIFDVRLASALMAVLVGAALSLSGAELQSVLDNPLASPFTLGLASAASFGAALAIVLGIGFPGLPPDVLIASNAFLFAFLAAMLLQVLSRLRGHGADTIILFGTALVFSFNALLSLMQFMASAQALQQVVFWMMGSLARSEWSRVAILAAVIAAMLPFSLKASWRMNALRFGDERARAFGIDVSRLRFLSLLRVSILTGTAVAFVGSIGFIGLVGPHIARLLIGEDHRFFLPASALTGAILMSGASVAAKLLVPGALLPIGVVTAVVGVPVYVGLILLKRERM</sequence>
<evidence type="ECO:0000256" key="8">
    <source>
        <dbReference type="SAM" id="Phobius"/>
    </source>
</evidence>
<dbReference type="AlphaFoldDB" id="A0A8J2YLZ0"/>
<feature type="transmembrane region" description="Helical" evidence="8">
    <location>
        <begin position="165"/>
        <end position="187"/>
    </location>
</feature>
<comment type="similarity">
    <text evidence="2">Belongs to the binding-protein-dependent transport system permease family. FecCD subfamily.</text>
</comment>
<reference evidence="9" key="2">
    <citation type="submission" date="2020-09" db="EMBL/GenBank/DDBJ databases">
        <authorList>
            <person name="Sun Q."/>
            <person name="Sedlacek I."/>
        </authorList>
    </citation>
    <scope>NUCLEOTIDE SEQUENCE</scope>
    <source>
        <strain evidence="9">CCM 7684</strain>
    </source>
</reference>
<keyword evidence="7 8" id="KW-0472">Membrane</keyword>
<evidence type="ECO:0000256" key="3">
    <source>
        <dbReference type="ARBA" id="ARBA00022448"/>
    </source>
</evidence>